<accession>X8CLQ0</accession>
<evidence type="ECO:0000259" key="1">
    <source>
        <dbReference type="Pfam" id="PF01493"/>
    </source>
</evidence>
<sequence>MTGGKVVILGRTGRNFAAGMSGGVAYVYDPDGALPGNLNTEMVELESLDQDDLDWLHGMIQAHVDNTDSAVGQRILSDWAGSSGTLSR</sequence>
<dbReference type="PANTHER" id="PTHR43100:SF1">
    <property type="entry name" value="GLUTAMATE SYNTHASE [NADPH] SMALL CHAIN"/>
    <property type="match status" value="1"/>
</dbReference>
<name>X8CLQ0_MYCXE</name>
<comment type="caution">
    <text evidence="2">The sequence shown here is derived from an EMBL/GenBank/DDBJ whole genome shotgun (WGS) entry which is preliminary data.</text>
</comment>
<dbReference type="AlphaFoldDB" id="X8CLQ0"/>
<reference evidence="2" key="1">
    <citation type="submission" date="2014-01" db="EMBL/GenBank/DDBJ databases">
        <authorList>
            <person name="Brown-Elliot B."/>
            <person name="Wallace R."/>
            <person name="Lenaerts A."/>
            <person name="Ordway D."/>
            <person name="DeGroote M.A."/>
            <person name="Parker T."/>
            <person name="Sizemore C."/>
            <person name="Tallon L.J."/>
            <person name="Sadzewicz L.K."/>
            <person name="Sengamalay N."/>
            <person name="Fraser C.M."/>
            <person name="Hine E."/>
            <person name="Shefchek K.A."/>
            <person name="Das S.P."/>
            <person name="Tettelin H."/>
        </authorList>
    </citation>
    <scope>NUCLEOTIDE SEQUENCE [LARGE SCALE GENOMIC DNA]</scope>
    <source>
        <strain evidence="2">4042</strain>
    </source>
</reference>
<feature type="domain" description="Glutamate synthase alpha subunit C-terminal" evidence="1">
    <location>
        <begin position="1"/>
        <end position="52"/>
    </location>
</feature>
<dbReference type="Gene3D" id="2.160.20.60">
    <property type="entry name" value="Glutamate synthase, alpha subunit, C-terminal domain"/>
    <property type="match status" value="1"/>
</dbReference>
<dbReference type="InterPro" id="IPR036485">
    <property type="entry name" value="Glu_synth_asu_C_sf"/>
</dbReference>
<dbReference type="PANTHER" id="PTHR43100">
    <property type="entry name" value="GLUTAMATE SYNTHASE [NADPH] SMALL CHAIN"/>
    <property type="match status" value="1"/>
</dbReference>
<proteinExistence type="predicted"/>
<dbReference type="InterPro" id="IPR002489">
    <property type="entry name" value="Glu_synth_asu_C"/>
</dbReference>
<dbReference type="InterPro" id="IPR051394">
    <property type="entry name" value="Glutamate_Synthase"/>
</dbReference>
<dbReference type="GO" id="GO:0016491">
    <property type="term" value="F:oxidoreductase activity"/>
    <property type="evidence" value="ECO:0007669"/>
    <property type="project" value="InterPro"/>
</dbReference>
<dbReference type="EMBL" id="JAOB01000029">
    <property type="protein sequence ID" value="EUA56756.1"/>
    <property type="molecule type" value="Genomic_DNA"/>
</dbReference>
<gene>
    <name evidence="2" type="ORF">I553_8810</name>
</gene>
<organism evidence="2">
    <name type="scientific">Mycobacterium xenopi 4042</name>
    <dbReference type="NCBI Taxonomy" id="1299334"/>
    <lineage>
        <taxon>Bacteria</taxon>
        <taxon>Bacillati</taxon>
        <taxon>Actinomycetota</taxon>
        <taxon>Actinomycetes</taxon>
        <taxon>Mycobacteriales</taxon>
        <taxon>Mycobacteriaceae</taxon>
        <taxon>Mycobacterium</taxon>
    </lineage>
</organism>
<protein>
    <submittedName>
        <fullName evidence="2">GXGXG motif family protein</fullName>
    </submittedName>
</protein>
<evidence type="ECO:0000313" key="2">
    <source>
        <dbReference type="EMBL" id="EUA56756.1"/>
    </source>
</evidence>
<dbReference type="Pfam" id="PF01493">
    <property type="entry name" value="GXGXG"/>
    <property type="match status" value="1"/>
</dbReference>
<dbReference type="SUPFAM" id="SSF69336">
    <property type="entry name" value="Alpha subunit of glutamate synthase, C-terminal domain"/>
    <property type="match status" value="1"/>
</dbReference>
<dbReference type="PATRIC" id="fig|1299334.3.peg.2896"/>